<keyword evidence="2" id="KW-0677">Repeat</keyword>
<keyword evidence="4" id="KW-0862">Zinc</keyword>
<reference evidence="6 7" key="1">
    <citation type="submission" date="2024-01" db="EMBL/GenBank/DDBJ databases">
        <title>The complete chloroplast genome sequence of Lithospermum erythrorhizon: insights into the phylogenetic relationship among Boraginaceae species and the maternal lineages of purple gromwells.</title>
        <authorList>
            <person name="Okada T."/>
            <person name="Watanabe K."/>
        </authorList>
    </citation>
    <scope>NUCLEOTIDE SEQUENCE [LARGE SCALE GENOMIC DNA]</scope>
</reference>
<evidence type="ECO:0000259" key="5">
    <source>
        <dbReference type="SMART" id="SM00249"/>
    </source>
</evidence>
<dbReference type="PANTHER" id="PTHR32410:SF216">
    <property type="entry name" value="PHORBOL-ESTER_DAG-TYPE DOMAIN-CONTAINING PROTEIN"/>
    <property type="match status" value="1"/>
</dbReference>
<proteinExistence type="predicted"/>
<feature type="domain" description="Zinc finger PHD-type" evidence="5">
    <location>
        <begin position="321"/>
        <end position="381"/>
    </location>
</feature>
<name>A0AAV3NK49_LITER</name>
<evidence type="ECO:0000256" key="4">
    <source>
        <dbReference type="ARBA" id="ARBA00022833"/>
    </source>
</evidence>
<sequence length="590" mass="69480">MESITHFSHEHPLILLKLLPTDETKRICYGCQQPLIPEGKYDIDVYGCKSCTKFFLHKSCAQLPMEIVLKSHEQHSLFLLSELPSKYSIGFGCNLCFELLQHGFFYHCYLDDFIMHIKCAFKENAGIISFNKDLTLYHPSHKHYPLTIQPRPSSFLCDACDVEDKDLSYQCTSCHYWIHRRCAMLPSTTNHDVHTHPLSLSFGLPAEYHNFDYFCGMCEQKLHTRQHLWLYHCQLCRYFVHIKCMATNKPQIEVDMKGLIIDDLPHLPMADKSVELIQRFLLRNNSLDNIQQEVAIFSHRHPLIYANEQIIDETEDDEEVLCDACIEPIISRHYHCAECRFFLHTECAMLPHELQHPSHPHPLNLFSNSRFDEVFRCNHCNRNSNGFFFHCTMEGCEFYLDVKCAALPNVLEHESHNHPLFQIISSEIVYCRCCGYYLWETNFFGCKYCNFDLHLHCLMLPKTTKHRFDSKNSLTLRYPPHSYHARPFDCAECEEEINPNYWLYHCEESDLSFHVDCINRSWKKNNSKFGQKIQITSHPHPLKYVYRASVKSPCHGCESKRYIYHSSSFECETCNFHLCRRCVQKVEPLH</sequence>
<organism evidence="6 7">
    <name type="scientific">Lithospermum erythrorhizon</name>
    <name type="common">Purple gromwell</name>
    <name type="synonym">Lithospermum officinale var. erythrorhizon</name>
    <dbReference type="NCBI Taxonomy" id="34254"/>
    <lineage>
        <taxon>Eukaryota</taxon>
        <taxon>Viridiplantae</taxon>
        <taxon>Streptophyta</taxon>
        <taxon>Embryophyta</taxon>
        <taxon>Tracheophyta</taxon>
        <taxon>Spermatophyta</taxon>
        <taxon>Magnoliopsida</taxon>
        <taxon>eudicotyledons</taxon>
        <taxon>Gunneridae</taxon>
        <taxon>Pentapetalae</taxon>
        <taxon>asterids</taxon>
        <taxon>lamiids</taxon>
        <taxon>Boraginales</taxon>
        <taxon>Boraginaceae</taxon>
        <taxon>Boraginoideae</taxon>
        <taxon>Lithospermeae</taxon>
        <taxon>Lithospermum</taxon>
    </lineage>
</organism>
<keyword evidence="1" id="KW-0479">Metal-binding</keyword>
<dbReference type="SUPFAM" id="SSF57889">
    <property type="entry name" value="Cysteine-rich domain"/>
    <property type="match status" value="5"/>
</dbReference>
<keyword evidence="7" id="KW-1185">Reference proteome</keyword>
<feature type="domain" description="Zinc finger PHD-type" evidence="5">
    <location>
        <begin position="27"/>
        <end position="94"/>
    </location>
</feature>
<dbReference type="InterPro" id="IPR004146">
    <property type="entry name" value="DC1"/>
</dbReference>
<evidence type="ECO:0000256" key="1">
    <source>
        <dbReference type="ARBA" id="ARBA00022723"/>
    </source>
</evidence>
<dbReference type="Proteomes" id="UP001454036">
    <property type="component" value="Unassembled WGS sequence"/>
</dbReference>
<evidence type="ECO:0000256" key="2">
    <source>
        <dbReference type="ARBA" id="ARBA00022737"/>
    </source>
</evidence>
<dbReference type="SMART" id="SM00249">
    <property type="entry name" value="PHD"/>
    <property type="match status" value="3"/>
</dbReference>
<keyword evidence="3" id="KW-0863">Zinc-finger</keyword>
<dbReference type="InterPro" id="IPR001965">
    <property type="entry name" value="Znf_PHD"/>
</dbReference>
<feature type="domain" description="Zinc finger PHD-type" evidence="5">
    <location>
        <begin position="156"/>
        <end position="219"/>
    </location>
</feature>
<dbReference type="InterPro" id="IPR053192">
    <property type="entry name" value="Vacuole_Formation_Reg"/>
</dbReference>
<evidence type="ECO:0000313" key="6">
    <source>
        <dbReference type="EMBL" id="GAA0139292.1"/>
    </source>
</evidence>
<comment type="caution">
    <text evidence="6">The sequence shown here is derived from an EMBL/GenBank/DDBJ whole genome shotgun (WGS) entry which is preliminary data.</text>
</comment>
<protein>
    <recommendedName>
        <fullName evidence="5">Zinc finger PHD-type domain-containing protein</fullName>
    </recommendedName>
</protein>
<dbReference type="GO" id="GO:0008270">
    <property type="term" value="F:zinc ion binding"/>
    <property type="evidence" value="ECO:0007669"/>
    <property type="project" value="UniProtKB-KW"/>
</dbReference>
<evidence type="ECO:0000313" key="7">
    <source>
        <dbReference type="Proteomes" id="UP001454036"/>
    </source>
</evidence>
<dbReference type="InterPro" id="IPR046349">
    <property type="entry name" value="C1-like_sf"/>
</dbReference>
<dbReference type="Pfam" id="PF03107">
    <property type="entry name" value="C1_2"/>
    <property type="match status" value="7"/>
</dbReference>
<accession>A0AAV3NK49</accession>
<dbReference type="PANTHER" id="PTHR32410">
    <property type="entry name" value="CYSTEINE/HISTIDINE-RICH C1 DOMAIN FAMILY PROTEIN"/>
    <property type="match status" value="1"/>
</dbReference>
<dbReference type="EMBL" id="BAABME010000077">
    <property type="protein sequence ID" value="GAA0139292.1"/>
    <property type="molecule type" value="Genomic_DNA"/>
</dbReference>
<evidence type="ECO:0000256" key="3">
    <source>
        <dbReference type="ARBA" id="ARBA00022771"/>
    </source>
</evidence>
<dbReference type="AlphaFoldDB" id="A0AAV3NK49"/>
<gene>
    <name evidence="6" type="ORF">LIER_00868</name>
</gene>